<dbReference type="InterPro" id="IPR020568">
    <property type="entry name" value="Ribosomal_Su5_D2-typ_SF"/>
</dbReference>
<dbReference type="Gene3D" id="3.30.70.890">
    <property type="entry name" value="GHMP kinase, C-terminal domain"/>
    <property type="match status" value="1"/>
</dbReference>
<evidence type="ECO:0000256" key="1">
    <source>
        <dbReference type="ARBA" id="ARBA00009670"/>
    </source>
</evidence>
<dbReference type="Pfam" id="PF03109">
    <property type="entry name" value="ABC1"/>
    <property type="match status" value="1"/>
</dbReference>
<dbReference type="SUPFAM" id="SSF54211">
    <property type="entry name" value="Ribosomal protein S5 domain 2-like"/>
    <property type="match status" value="1"/>
</dbReference>
<evidence type="ECO:0000259" key="9">
    <source>
        <dbReference type="Pfam" id="PF10509"/>
    </source>
</evidence>
<dbReference type="AlphaFoldDB" id="A0AA36JET6"/>
<proteinExistence type="inferred from homology"/>
<evidence type="ECO:0000259" key="8">
    <source>
        <dbReference type="Pfam" id="PF08544"/>
    </source>
</evidence>
<evidence type="ECO:0000313" key="10">
    <source>
        <dbReference type="EMBL" id="CAJ1403678.1"/>
    </source>
</evidence>
<keyword evidence="3" id="KW-0067">ATP-binding</keyword>
<accession>A0AA36JET6</accession>
<dbReference type="InterPro" id="IPR036554">
    <property type="entry name" value="GHMP_kinase_C_sf"/>
</dbReference>
<comment type="similarity">
    <text evidence="1">Belongs to the protein kinase superfamily. ADCK protein kinase family.</text>
</comment>
<dbReference type="InterPro" id="IPR011009">
    <property type="entry name" value="Kinase-like_dom_sf"/>
</dbReference>
<evidence type="ECO:0000256" key="2">
    <source>
        <dbReference type="ARBA" id="ARBA00022741"/>
    </source>
</evidence>
<name>A0AA36JET6_9DINO</name>
<dbReference type="PANTHER" id="PTHR10566">
    <property type="entry name" value="CHAPERONE-ACTIVITY OF BC1 COMPLEX CABC1 -RELATED"/>
    <property type="match status" value="1"/>
</dbReference>
<feature type="transmembrane region" description="Helical" evidence="4">
    <location>
        <begin position="1126"/>
        <end position="1145"/>
    </location>
</feature>
<evidence type="ECO:0000259" key="6">
    <source>
        <dbReference type="Pfam" id="PF00288"/>
    </source>
</evidence>
<evidence type="ECO:0000313" key="11">
    <source>
        <dbReference type="Proteomes" id="UP001178507"/>
    </source>
</evidence>
<dbReference type="Pfam" id="PF10509">
    <property type="entry name" value="GalKase_gal_bdg"/>
    <property type="match status" value="1"/>
</dbReference>
<dbReference type="InterPro" id="IPR004147">
    <property type="entry name" value="ABC1_dom"/>
</dbReference>
<feature type="domain" description="GHMP kinase N-terminal" evidence="6">
    <location>
        <begin position="861"/>
        <end position="937"/>
    </location>
</feature>
<dbReference type="PANTHER" id="PTHR10566:SF123">
    <property type="entry name" value="PROTEIN KINASE SUPERFAMILY PROTEIN"/>
    <property type="match status" value="1"/>
</dbReference>
<dbReference type="GO" id="GO:0005975">
    <property type="term" value="P:carbohydrate metabolic process"/>
    <property type="evidence" value="ECO:0007669"/>
    <property type="project" value="UniProtKB-ARBA"/>
</dbReference>
<feature type="transmembrane region" description="Helical" evidence="4">
    <location>
        <begin position="697"/>
        <end position="721"/>
    </location>
</feature>
<feature type="domain" description="Galactokinase N-terminal" evidence="9">
    <location>
        <begin position="785"/>
        <end position="817"/>
    </location>
</feature>
<dbReference type="SUPFAM" id="SSF55060">
    <property type="entry name" value="GHMP Kinase, C-terminal domain"/>
    <property type="match status" value="1"/>
</dbReference>
<sequence>MVSPRRLIQFLLVLFTAGLVLPGRLRGSAFSVPYSNAHALRGGRWIPGRCAKGLRLSASPIVEAWLLQQERDKEYDELLRGGFSKEKMFRFFSWRPHLILRRFLEIGQVLVPAWQVWTDPHTEQNRGEVLKGSLARCGPVFVKVGQTLAQRPDIVGDEAAEVLKSLQSKTAPFPDEIAHRIVLEDLNHSGPLAPGLVPLGFPEDAPPLFKKFSRKTIASASLGQVYKATTKEGWDIAVKVMRPGVARLVACDWVCWFIALKLQRLIFGSFNDFAKLADGVAGGVFLELDYHNEGRNMEDFVREHMWLGFVTAPAWVRKYTGPKGTCRVLSTEWADGMDFKDLPERLRHRAVRLAAEACLVQLLITGFVHADPHEGNLKYMHDGRICFLDFGLMDRVSPKVMEGFAEGIRSVVSRNWTALACSMQVVEFVPNPVKKNLRPNSTRPYWVESTFDEFVQALGEEVGSDKNAQTRFGDMAAALKRLSTRYLMLTPEYVVLMTRTFVTLEGIAAEYDPDFNIYTTALPITLRRLVSPSTAEARKTLRNNVLTDKGELKWSELKDLLKASEQQPEETSEDTSMAILDSSDEAEVSESGFKPLEGLLGSTEGQCLRRMAYDINLHALFSYLASKDARSLRKQAASWLAQQLDFRHLARSARHMTGDPPAGSLEYEKLQKQRAQRERRALRLILRSQWKRLHYRAVPGLVLAIAVFALRVCGTALLLILKRATKRIWRSLVHADAAELGTGKANQPNRGLLPRHLKDKVHLVAEAAQRLQDDLQAKPDALCRLFWVPGRIEVAGKHTDYAGGRSCICAVNRGFCVLSVEREDRQLRVVSLKFQKGDPAGVCSVPLDPNTEVPANHWSVYIASAARRLAQNFGKLHGCDVAIGCDLPPASGMSTSSALICAMFLVLDARNRLEARPEFGSLKTDEDLYDYLGCIENGQSCGVLTGDKGVGTFGGSEDHTAIISSEAGVLKVFSYKPTRFEREVKMPRSWAFVVASSGVLAEKTGDKMNNYNDAATLAADAAKAFKESQGLASGCEDLASCVRHCGEDACERISEVVRAKGDNLEVRFRQFFTENEVCVPGVAEAFAAADAKRLGELVDLSQQEGDKGLQNLVPETRWLPQEARRLGALAASAFGAGFGGSVYAARSKGHGERGWGC</sequence>
<keyword evidence="11" id="KW-1185">Reference proteome</keyword>
<dbReference type="Proteomes" id="UP001178507">
    <property type="component" value="Unassembled WGS sequence"/>
</dbReference>
<keyword evidence="2" id="KW-0547">Nucleotide-binding</keyword>
<evidence type="ECO:0000256" key="5">
    <source>
        <dbReference type="SAM" id="SignalP"/>
    </source>
</evidence>
<feature type="chain" id="PRO_5041259427" evidence="5">
    <location>
        <begin position="23"/>
        <end position="1157"/>
    </location>
</feature>
<keyword evidence="4" id="KW-1133">Transmembrane helix</keyword>
<dbReference type="Pfam" id="PF00288">
    <property type="entry name" value="GHMP_kinases_N"/>
    <property type="match status" value="1"/>
</dbReference>
<gene>
    <name evidence="10" type="ORF">EVOR1521_LOCUS26300</name>
</gene>
<evidence type="ECO:0000256" key="3">
    <source>
        <dbReference type="ARBA" id="ARBA00022840"/>
    </source>
</evidence>
<dbReference type="InterPro" id="IPR006204">
    <property type="entry name" value="GHMP_kinase_N_dom"/>
</dbReference>
<evidence type="ECO:0000256" key="4">
    <source>
        <dbReference type="SAM" id="Phobius"/>
    </source>
</evidence>
<organism evidence="10 11">
    <name type="scientific">Effrenium voratum</name>
    <dbReference type="NCBI Taxonomy" id="2562239"/>
    <lineage>
        <taxon>Eukaryota</taxon>
        <taxon>Sar</taxon>
        <taxon>Alveolata</taxon>
        <taxon>Dinophyceae</taxon>
        <taxon>Suessiales</taxon>
        <taxon>Symbiodiniaceae</taxon>
        <taxon>Effrenium</taxon>
    </lineage>
</organism>
<dbReference type="EMBL" id="CAUJNA010003505">
    <property type="protein sequence ID" value="CAJ1403678.1"/>
    <property type="molecule type" value="Genomic_DNA"/>
</dbReference>
<keyword evidence="4" id="KW-0812">Transmembrane</keyword>
<feature type="signal peptide" evidence="5">
    <location>
        <begin position="1"/>
        <end position="22"/>
    </location>
</feature>
<feature type="domain" description="GHMP kinase C-terminal" evidence="8">
    <location>
        <begin position="1083"/>
        <end position="1145"/>
    </location>
</feature>
<evidence type="ECO:0000259" key="7">
    <source>
        <dbReference type="Pfam" id="PF03109"/>
    </source>
</evidence>
<dbReference type="InterPro" id="IPR014721">
    <property type="entry name" value="Ribsml_uS5_D2-typ_fold_subgr"/>
</dbReference>
<dbReference type="InterPro" id="IPR013750">
    <property type="entry name" value="GHMP_kinase_C_dom"/>
</dbReference>
<dbReference type="Pfam" id="PF08544">
    <property type="entry name" value="GHMP_kinases_C"/>
    <property type="match status" value="1"/>
</dbReference>
<keyword evidence="4" id="KW-0472">Membrane</keyword>
<protein>
    <submittedName>
        <fullName evidence="10">Uncharacterized protein</fullName>
    </submittedName>
</protein>
<dbReference type="PRINTS" id="PR00959">
    <property type="entry name" value="MEVGALKINASE"/>
</dbReference>
<dbReference type="InterPro" id="IPR050154">
    <property type="entry name" value="UbiB_kinase"/>
</dbReference>
<dbReference type="SUPFAM" id="SSF56112">
    <property type="entry name" value="Protein kinase-like (PK-like)"/>
    <property type="match status" value="1"/>
</dbReference>
<reference evidence="10" key="1">
    <citation type="submission" date="2023-08" db="EMBL/GenBank/DDBJ databases">
        <authorList>
            <person name="Chen Y."/>
            <person name="Shah S."/>
            <person name="Dougan E. K."/>
            <person name="Thang M."/>
            <person name="Chan C."/>
        </authorList>
    </citation>
    <scope>NUCLEOTIDE SEQUENCE</scope>
</reference>
<comment type="caution">
    <text evidence="10">The sequence shown here is derived from an EMBL/GenBank/DDBJ whole genome shotgun (WGS) entry which is preliminary data.</text>
</comment>
<feature type="domain" description="ABC1 atypical kinase-like" evidence="7">
    <location>
        <begin position="208"/>
        <end position="420"/>
    </location>
</feature>
<dbReference type="GO" id="GO:0005524">
    <property type="term" value="F:ATP binding"/>
    <property type="evidence" value="ECO:0007669"/>
    <property type="project" value="UniProtKB-KW"/>
</dbReference>
<dbReference type="Gene3D" id="3.30.230.10">
    <property type="match status" value="1"/>
</dbReference>
<keyword evidence="5" id="KW-0732">Signal</keyword>
<dbReference type="InterPro" id="IPR019539">
    <property type="entry name" value="GalKase_N"/>
</dbReference>
<dbReference type="CDD" id="cd05121">
    <property type="entry name" value="ABC1_ADCK3-like"/>
    <property type="match status" value="1"/>
</dbReference>